<evidence type="ECO:0000256" key="1">
    <source>
        <dbReference type="SAM" id="MobiDB-lite"/>
    </source>
</evidence>
<feature type="compositionally biased region" description="Basic and acidic residues" evidence="1">
    <location>
        <begin position="106"/>
        <end position="115"/>
    </location>
</feature>
<comment type="caution">
    <text evidence="2">The sequence shown here is derived from an EMBL/GenBank/DDBJ whole genome shotgun (WGS) entry which is preliminary data.</text>
</comment>
<protein>
    <submittedName>
        <fullName evidence="2">Uncharacterized protein</fullName>
    </submittedName>
</protein>
<evidence type="ECO:0000313" key="2">
    <source>
        <dbReference type="EMBL" id="KAK9822715.1"/>
    </source>
</evidence>
<name>A0AAW1QMQ5_9CHLO</name>
<reference evidence="2 3" key="1">
    <citation type="journal article" date="2024" name="Nat. Commun.">
        <title>Phylogenomics reveals the evolutionary origins of lichenization in chlorophyte algae.</title>
        <authorList>
            <person name="Puginier C."/>
            <person name="Libourel C."/>
            <person name="Otte J."/>
            <person name="Skaloud P."/>
            <person name="Haon M."/>
            <person name="Grisel S."/>
            <person name="Petersen M."/>
            <person name="Berrin J.G."/>
            <person name="Delaux P.M."/>
            <person name="Dal Grande F."/>
            <person name="Keller J."/>
        </authorList>
    </citation>
    <scope>NUCLEOTIDE SEQUENCE [LARGE SCALE GENOMIC DNA]</scope>
    <source>
        <strain evidence="2 3">SAG 245.80</strain>
    </source>
</reference>
<dbReference type="Proteomes" id="UP001445335">
    <property type="component" value="Unassembled WGS sequence"/>
</dbReference>
<keyword evidence="3" id="KW-1185">Reference proteome</keyword>
<sequence>MEAPQQQKVVKKSRSHLLRHELPNVDLLEAFGTTDGREIAKDIARWGQKELQAKFKVVYGTPTFSNNNNWLRRKLAEAAGLQTPKVVGTGVTTPRNKSGHASGVDLDDHDREPGGIRRTKRQRKPKHFVDMFIMTDQETSVLGSGSHQRLQDICAPSDRGLTSAARFHDSLGWVGSCGLLGGSPLRGAAARSAAFLVPEVVWPGAPHMGPSAPSLQFTHAHAALHPLMQARPVAVQGRSDESGSSSEDHTSFDQPATYEGECTAAARSPRARNWLPLGLDTFDLGAPGGHDRLLQQWEAHLFAPPAPAARAPCPLFPGAGRTGLAASAGSRACNPNPIPGRGGAHQDDPFLRELEARMPSLAAPGDDPLLSLGGAGRLPSLLGDPLLHPLPGVPEAPGYASGGVRPGGLDARAFLSDLRAAEAPDAAGPVDVGELLRELRAAELPFAAAAAQAGASPAARAAEDQALDAGGGIISESMFPLACGLHARGSL</sequence>
<organism evidence="2 3">
    <name type="scientific">Elliptochloris bilobata</name>
    <dbReference type="NCBI Taxonomy" id="381761"/>
    <lineage>
        <taxon>Eukaryota</taxon>
        <taxon>Viridiplantae</taxon>
        <taxon>Chlorophyta</taxon>
        <taxon>core chlorophytes</taxon>
        <taxon>Trebouxiophyceae</taxon>
        <taxon>Trebouxiophyceae incertae sedis</taxon>
        <taxon>Elliptochloris clade</taxon>
        <taxon>Elliptochloris</taxon>
    </lineage>
</organism>
<gene>
    <name evidence="2" type="ORF">WJX81_007834</name>
</gene>
<proteinExistence type="predicted"/>
<feature type="region of interest" description="Disordered" evidence="1">
    <location>
        <begin position="86"/>
        <end position="122"/>
    </location>
</feature>
<dbReference type="AlphaFoldDB" id="A0AAW1QMQ5"/>
<feature type="region of interest" description="Disordered" evidence="1">
    <location>
        <begin position="233"/>
        <end position="256"/>
    </location>
</feature>
<dbReference type="EMBL" id="JALJOU010000084">
    <property type="protein sequence ID" value="KAK9822715.1"/>
    <property type="molecule type" value="Genomic_DNA"/>
</dbReference>
<evidence type="ECO:0000313" key="3">
    <source>
        <dbReference type="Proteomes" id="UP001445335"/>
    </source>
</evidence>
<accession>A0AAW1QMQ5</accession>
<feature type="compositionally biased region" description="Basic and acidic residues" evidence="1">
    <location>
        <begin position="238"/>
        <end position="251"/>
    </location>
</feature>